<dbReference type="EMBL" id="JACHGY010000001">
    <property type="protein sequence ID" value="MBB6430352.1"/>
    <property type="molecule type" value="Genomic_DNA"/>
</dbReference>
<evidence type="ECO:0000256" key="2">
    <source>
        <dbReference type="ARBA" id="ARBA00009677"/>
    </source>
</evidence>
<dbReference type="GO" id="GO:0071978">
    <property type="term" value="P:bacterial-type flagellum-dependent swarming motility"/>
    <property type="evidence" value="ECO:0007669"/>
    <property type="project" value="TreeGrafter"/>
</dbReference>
<dbReference type="AlphaFoldDB" id="A0A7X0LKW0"/>
<dbReference type="Pfam" id="PF22692">
    <property type="entry name" value="LlgE_F_G_D1"/>
    <property type="match status" value="1"/>
</dbReference>
<feature type="domain" description="Flagellar basal-body/hook protein C-terminal" evidence="6">
    <location>
        <begin position="211"/>
        <end position="253"/>
    </location>
</feature>
<dbReference type="InterPro" id="IPR020013">
    <property type="entry name" value="Flagellar_FlgE/F/G"/>
</dbReference>
<dbReference type="SUPFAM" id="SSF117143">
    <property type="entry name" value="Flagellar hook protein flgE"/>
    <property type="match status" value="1"/>
</dbReference>
<comment type="caution">
    <text evidence="8">The sequence shown here is derived from an EMBL/GenBank/DDBJ whole genome shotgun (WGS) entry which is preliminary data.</text>
</comment>
<dbReference type="Pfam" id="PF06429">
    <property type="entry name" value="Flg_bbr_C"/>
    <property type="match status" value="1"/>
</dbReference>
<feature type="domain" description="Flagellar hook protein FlgE/F/G-like D1" evidence="7">
    <location>
        <begin position="100"/>
        <end position="163"/>
    </location>
</feature>
<comment type="subcellular location">
    <subcellularLocation>
        <location evidence="1 4">Bacterial flagellum basal body</location>
    </subcellularLocation>
</comment>
<dbReference type="GO" id="GO:0009425">
    <property type="term" value="C:bacterial-type flagellum basal body"/>
    <property type="evidence" value="ECO:0007669"/>
    <property type="project" value="UniProtKB-SubCell"/>
</dbReference>
<dbReference type="PANTHER" id="PTHR30435">
    <property type="entry name" value="FLAGELLAR PROTEIN"/>
    <property type="match status" value="1"/>
</dbReference>
<reference evidence="8 9" key="1">
    <citation type="submission" date="2020-08" db="EMBL/GenBank/DDBJ databases">
        <title>Genomic Encyclopedia of Type Strains, Phase IV (KMG-IV): sequencing the most valuable type-strain genomes for metagenomic binning, comparative biology and taxonomic classification.</title>
        <authorList>
            <person name="Goeker M."/>
        </authorList>
    </citation>
    <scope>NUCLEOTIDE SEQUENCE [LARGE SCALE GENOMIC DNA]</scope>
    <source>
        <strain evidence="8 9">DSM 103725</strain>
    </source>
</reference>
<evidence type="ECO:0000313" key="8">
    <source>
        <dbReference type="EMBL" id="MBB6430352.1"/>
    </source>
</evidence>
<dbReference type="RefSeq" id="WP_184677872.1">
    <property type="nucleotide sequence ID" value="NZ_JACHGY010000001.1"/>
</dbReference>
<evidence type="ECO:0000259" key="5">
    <source>
        <dbReference type="Pfam" id="PF00460"/>
    </source>
</evidence>
<keyword evidence="8" id="KW-0282">Flagellum</keyword>
<gene>
    <name evidence="8" type="ORF">HNQ40_002158</name>
</gene>
<dbReference type="InterPro" id="IPR037925">
    <property type="entry name" value="FlgE/F/G-like"/>
</dbReference>
<evidence type="ECO:0000256" key="1">
    <source>
        <dbReference type="ARBA" id="ARBA00004117"/>
    </source>
</evidence>
<evidence type="ECO:0000259" key="7">
    <source>
        <dbReference type="Pfam" id="PF22692"/>
    </source>
</evidence>
<proteinExistence type="inferred from homology"/>
<name>A0A7X0LKW0_9BACT</name>
<dbReference type="Pfam" id="PF00460">
    <property type="entry name" value="Flg_bb_rod"/>
    <property type="match status" value="1"/>
</dbReference>
<evidence type="ECO:0000256" key="4">
    <source>
        <dbReference type="RuleBase" id="RU362116"/>
    </source>
</evidence>
<keyword evidence="3 4" id="KW-0975">Bacterial flagellum</keyword>
<dbReference type="InterPro" id="IPR010930">
    <property type="entry name" value="Flg_bb/hook_C_dom"/>
</dbReference>
<sequence>MNYGLYLSASGVLTNSYRQDVFANNLANVNTVGFKPDLPTITPRQAEAQEDATPLGTSQDLLDRLGGGVLAGTQRTSFSAGPIEQTGRDLDVALTDESSFFAVQQVNPQTGETAVRLTRDGRLAIDSQGYVVTATGHRVLNGSDQPIAVEPGVKVTISPDGRLQQNGAEVGQLQVATVNNTDQLQKAGGNLFAFGSNDPRVITDTPNVRVGALESSGTNPISAMMAVMASGKAAQSNARLIQYHDQLMDKAVNTLGRVA</sequence>
<dbReference type="InterPro" id="IPR001444">
    <property type="entry name" value="Flag_bb_rod_N"/>
</dbReference>
<dbReference type="InterPro" id="IPR053967">
    <property type="entry name" value="LlgE_F_G-like_D1"/>
</dbReference>
<organism evidence="8 9">
    <name type="scientific">Algisphaera agarilytica</name>
    <dbReference type="NCBI Taxonomy" id="1385975"/>
    <lineage>
        <taxon>Bacteria</taxon>
        <taxon>Pseudomonadati</taxon>
        <taxon>Planctomycetota</taxon>
        <taxon>Phycisphaerae</taxon>
        <taxon>Phycisphaerales</taxon>
        <taxon>Phycisphaeraceae</taxon>
        <taxon>Algisphaera</taxon>
    </lineage>
</organism>
<evidence type="ECO:0000313" key="9">
    <source>
        <dbReference type="Proteomes" id="UP000541810"/>
    </source>
</evidence>
<evidence type="ECO:0000259" key="6">
    <source>
        <dbReference type="Pfam" id="PF06429"/>
    </source>
</evidence>
<dbReference type="Proteomes" id="UP000541810">
    <property type="component" value="Unassembled WGS sequence"/>
</dbReference>
<protein>
    <submittedName>
        <fullName evidence="8">Flagellar basal body rod protein FlgG</fullName>
    </submittedName>
</protein>
<keyword evidence="8" id="KW-0969">Cilium</keyword>
<keyword evidence="9" id="KW-1185">Reference proteome</keyword>
<feature type="domain" description="Flagellar basal body rod protein N-terminal" evidence="5">
    <location>
        <begin position="5"/>
        <end position="35"/>
    </location>
</feature>
<dbReference type="PANTHER" id="PTHR30435:SF19">
    <property type="entry name" value="FLAGELLAR BASAL-BODY ROD PROTEIN FLGG"/>
    <property type="match status" value="1"/>
</dbReference>
<evidence type="ECO:0000256" key="3">
    <source>
        <dbReference type="ARBA" id="ARBA00023143"/>
    </source>
</evidence>
<dbReference type="NCBIfam" id="TIGR03506">
    <property type="entry name" value="FlgEFG_subfam"/>
    <property type="match status" value="1"/>
</dbReference>
<comment type="similarity">
    <text evidence="2 4">Belongs to the flagella basal body rod proteins family.</text>
</comment>
<accession>A0A7X0LKW0</accession>
<keyword evidence="8" id="KW-0966">Cell projection</keyword>